<accession>I0YXD4</accession>
<feature type="compositionally biased region" description="Polar residues" evidence="1">
    <location>
        <begin position="50"/>
        <end position="61"/>
    </location>
</feature>
<dbReference type="KEGG" id="csl:COCSUDRAFT_15931"/>
<feature type="region of interest" description="Disordered" evidence="1">
    <location>
        <begin position="50"/>
        <end position="82"/>
    </location>
</feature>
<dbReference type="GeneID" id="17041041"/>
<dbReference type="Gene3D" id="3.10.129.10">
    <property type="entry name" value="Hotdog Thioesterase"/>
    <property type="match status" value="1"/>
</dbReference>
<dbReference type="RefSeq" id="XP_005647597.1">
    <property type="nucleotide sequence ID" value="XM_005647540.1"/>
</dbReference>
<evidence type="ECO:0008006" key="4">
    <source>
        <dbReference type="Google" id="ProtNLM"/>
    </source>
</evidence>
<comment type="caution">
    <text evidence="2">The sequence shown here is derived from an EMBL/GenBank/DDBJ whole genome shotgun (WGS) entry which is preliminary data.</text>
</comment>
<dbReference type="AlphaFoldDB" id="I0YXD4"/>
<dbReference type="SUPFAM" id="SSF54637">
    <property type="entry name" value="Thioesterase/thiol ester dehydrase-isomerase"/>
    <property type="match status" value="1"/>
</dbReference>
<name>I0YXD4_COCSC</name>
<evidence type="ECO:0000313" key="2">
    <source>
        <dbReference type="EMBL" id="EIE23053.1"/>
    </source>
</evidence>
<dbReference type="Proteomes" id="UP000007264">
    <property type="component" value="Unassembled WGS sequence"/>
</dbReference>
<sequence>MDESTIRLINLIDVLSEKYIDVPEISEECMNTWSTEQITYYYESGGTNKPSSLNGMASQGHDQPGGSVEQTEDPAAHRNTPASARANQFAATVAGYRAQTIADGLPSRPHGLFPPRDPLLRELAEDPTAHPFEKHLAGEHSPYELLRNGSWTSGDEAAQAGFDMRLFYKDKQRDDRYGTILGAARLGDRASIGNGYWMSAHGGAVESLLDEATAELGKMEFSPMLSTIEAGFKIKKSVPLHTTLRIECEIREIKGMRCWVDGYVKDLSGVLLASCLAQLVDLQQLWAAQGQSP</sequence>
<dbReference type="eggNOG" id="ENOG502SRS8">
    <property type="taxonomic scope" value="Eukaryota"/>
</dbReference>
<gene>
    <name evidence="2" type="ORF">COCSUDRAFT_15931</name>
</gene>
<dbReference type="OrthoDB" id="506431at2759"/>
<evidence type="ECO:0000313" key="3">
    <source>
        <dbReference type="Proteomes" id="UP000007264"/>
    </source>
</evidence>
<dbReference type="InterPro" id="IPR029069">
    <property type="entry name" value="HotDog_dom_sf"/>
</dbReference>
<keyword evidence="3" id="KW-1185">Reference proteome</keyword>
<dbReference type="EMBL" id="AGSI01000008">
    <property type="protein sequence ID" value="EIE23053.1"/>
    <property type="molecule type" value="Genomic_DNA"/>
</dbReference>
<organism evidence="2 3">
    <name type="scientific">Coccomyxa subellipsoidea (strain C-169)</name>
    <name type="common">Green microalga</name>
    <dbReference type="NCBI Taxonomy" id="574566"/>
    <lineage>
        <taxon>Eukaryota</taxon>
        <taxon>Viridiplantae</taxon>
        <taxon>Chlorophyta</taxon>
        <taxon>core chlorophytes</taxon>
        <taxon>Trebouxiophyceae</taxon>
        <taxon>Trebouxiophyceae incertae sedis</taxon>
        <taxon>Coccomyxaceae</taxon>
        <taxon>Coccomyxa</taxon>
        <taxon>Coccomyxa subellipsoidea</taxon>
    </lineage>
</organism>
<proteinExistence type="predicted"/>
<evidence type="ECO:0000256" key="1">
    <source>
        <dbReference type="SAM" id="MobiDB-lite"/>
    </source>
</evidence>
<reference evidence="2 3" key="1">
    <citation type="journal article" date="2012" name="Genome Biol.">
        <title>The genome of the polar eukaryotic microalga coccomyxa subellipsoidea reveals traits of cold adaptation.</title>
        <authorList>
            <person name="Blanc G."/>
            <person name="Agarkova I."/>
            <person name="Grimwood J."/>
            <person name="Kuo A."/>
            <person name="Brueggeman A."/>
            <person name="Dunigan D."/>
            <person name="Gurnon J."/>
            <person name="Ladunga I."/>
            <person name="Lindquist E."/>
            <person name="Lucas S."/>
            <person name="Pangilinan J."/>
            <person name="Proschold T."/>
            <person name="Salamov A."/>
            <person name="Schmutz J."/>
            <person name="Weeks D."/>
            <person name="Yamada T."/>
            <person name="Claverie J.M."/>
            <person name="Grigoriev I."/>
            <person name="Van Etten J."/>
            <person name="Lomsadze A."/>
            <person name="Borodovsky M."/>
        </authorList>
    </citation>
    <scope>NUCLEOTIDE SEQUENCE [LARGE SCALE GENOMIC DNA]</scope>
    <source>
        <strain evidence="2 3">C-169</strain>
    </source>
</reference>
<protein>
    <recommendedName>
        <fullName evidence="4">Thioesterase domain-containing protein</fullName>
    </recommendedName>
</protein>